<gene>
    <name evidence="3" type="primary">LOC117647940</name>
</gene>
<feature type="compositionally biased region" description="Polar residues" evidence="1">
    <location>
        <begin position="616"/>
        <end position="627"/>
    </location>
</feature>
<dbReference type="RefSeq" id="XP_034245832.1">
    <property type="nucleotide sequence ID" value="XM_034389941.1"/>
</dbReference>
<protein>
    <submittedName>
        <fullName evidence="3">Uncharacterized protein LOC117647940</fullName>
    </submittedName>
</protein>
<keyword evidence="2" id="KW-1185">Reference proteome</keyword>
<dbReference type="InParanoid" id="A0A6P8ZC27"/>
<feature type="region of interest" description="Disordered" evidence="1">
    <location>
        <begin position="1384"/>
        <end position="1441"/>
    </location>
</feature>
<feature type="region of interest" description="Disordered" evidence="1">
    <location>
        <begin position="611"/>
        <end position="632"/>
    </location>
</feature>
<feature type="compositionally biased region" description="Polar residues" evidence="1">
    <location>
        <begin position="549"/>
        <end position="568"/>
    </location>
</feature>
<dbReference type="KEGG" id="tpal:117647940"/>
<evidence type="ECO:0000313" key="3">
    <source>
        <dbReference type="RefSeq" id="XP_034245832.1"/>
    </source>
</evidence>
<feature type="region of interest" description="Disordered" evidence="1">
    <location>
        <begin position="490"/>
        <end position="513"/>
    </location>
</feature>
<name>A0A6P8ZC27_THRPL</name>
<proteinExistence type="predicted"/>
<feature type="compositionally biased region" description="Low complexity" evidence="1">
    <location>
        <begin position="898"/>
        <end position="910"/>
    </location>
</feature>
<feature type="compositionally biased region" description="Polar residues" evidence="1">
    <location>
        <begin position="82"/>
        <end position="91"/>
    </location>
</feature>
<sequence length="1441" mass="156439">MGTCETAAPSQVLSCQKLEASLQMQSLQSFQPAVPLSYPTKYGLDDRILRQNEASGDAGRTTFQQPEGGLSRDFNQFGMDSEPSSYYQRHQSNTDDHFNHLTQTSMDAPVSVSHFLPQASGDPTMYQHHNQFDSTMFRQQSHSSAGAALYRQSHVPAEALPFCHQTQAPEQSAFQPSGPSSYQINSNQPQVDALLYQHQNQLPESALYQRQDAPVFHPSNQTASEPPLFHQGRPTMDAPLYHHQNQRPSENPMFREPVQPVTEGHMYHQSVPTVEASLYRNQRRADASMFHQSNQATSEASMYHHASQSGGETPVFQHQDAAMFHHPNQPLPGITPHLFHHGHNGAQQASNFFSQNQTASDGDFFRYQSQAGDSHYQRQTQTNAAYYNLQNLAAVDAQFHHQQNQAEPSFPLHQSQRSMEPAIQNPGSVDTPFYTHRGIDVDVQLASDSQMFQFQSQVPQETRIHHHSRPSAPVFPYQSQVVQETQIHQRNRTSGLSMVNYQNPTAQDSRSQTTAVDLPLLDYRSQGSQDKQLLNTKNPEVNMYQYQNQGSQDLQQSSTSSGKNTSIHYQKKSRDERLYSQNQERHQFKPHQQTFEESKQDHSKLNQFSKMPHSVPQLSTRDSQTRNGAGKARIVGCKSEQNASQFDKPRGDPYRNKAAKGMEHKSQHFNRNTVVSQWHSAEAQRLAANAPRLTGLHQETACAENPSDKPCVADENKLGHASEVQPLENVTSLESGSTESSVLDSILVHFNNESVVPANKEPTVGSLFVEVLGASEAECSDKGDTDKTASSDDCVALEVQCPKRNGQASPDNDGPIDNLDNIRHFAKDPTFPDGTDSVSQTQSVVEELLEDAHAAEVVEQPAADFEPATTEDGFSATNAHLLPRPPDILLTVPVDAGSHSSSPSHDSLAPSDDHPSTPSAQLSQEGSDESSPALVVLLDSPEVADLDLPPTPPPTPPLSPPLLTPPCVTPPPCTPPLSSAPSSPRSATPPFSSPLSTSPRSGQGEIQTLCLVPCEGSQPQPLESSSNASSDSPVVTSNDKLIDENSNSPQLDKCIEPLENLSSALLDKSVEVNSSPDESIVCSPIQEADSVPVSDALYLDHKTCDPCSPSSSAGQSELETLPIVQALPEPCAVPQDDPHSQMPPDSADLEHPSEINLRDESLISTVPADVPFVQNEDRITLDTVSESDPSQISKTEDIISVPLHLNEATTLTNSDDLFPGVIPDTILIDSDDDLPGIIPAITLTDSDDVLSSNIPTITLTDSDDVLPGTIPSITLTDSDDVLPGIISAAILTDSNDVPPCIIPAITLTDSDDVLSGIIPAATLTDSEDVLPGTIPVITFTDSEDVLPGCIPAITLTDTEDVAPETIPAIKLTDSDNDLPGIIPATTLTESGDASPGPGQEISQQDETASLPSVDAIPVDEQQGPSIRVHGFHAPRTHPLKL</sequence>
<evidence type="ECO:0000313" key="2">
    <source>
        <dbReference type="Proteomes" id="UP000515158"/>
    </source>
</evidence>
<feature type="compositionally biased region" description="Basic residues" evidence="1">
    <location>
        <begin position="1429"/>
        <end position="1441"/>
    </location>
</feature>
<dbReference type="Proteomes" id="UP000515158">
    <property type="component" value="Unplaced"/>
</dbReference>
<feature type="compositionally biased region" description="Polar residues" evidence="1">
    <location>
        <begin position="1400"/>
        <end position="1410"/>
    </location>
</feature>
<accession>A0A6P8ZC27</accession>
<feature type="region of interest" description="Disordered" evidence="1">
    <location>
        <begin position="891"/>
        <end position="1052"/>
    </location>
</feature>
<reference evidence="3" key="1">
    <citation type="submission" date="2025-08" db="UniProtKB">
        <authorList>
            <consortium name="RefSeq"/>
        </authorList>
    </citation>
    <scope>IDENTIFICATION</scope>
    <source>
        <tissue evidence="3">Total insect</tissue>
    </source>
</reference>
<feature type="region of interest" description="Disordered" evidence="1">
    <location>
        <begin position="549"/>
        <end position="576"/>
    </location>
</feature>
<feature type="compositionally biased region" description="Low complexity" evidence="1">
    <location>
        <begin position="1024"/>
        <end position="1037"/>
    </location>
</feature>
<feature type="compositionally biased region" description="Pro residues" evidence="1">
    <location>
        <begin position="949"/>
        <end position="975"/>
    </location>
</feature>
<evidence type="ECO:0000256" key="1">
    <source>
        <dbReference type="SAM" id="MobiDB-lite"/>
    </source>
</evidence>
<feature type="region of interest" description="Disordered" evidence="1">
    <location>
        <begin position="56"/>
        <end position="92"/>
    </location>
</feature>
<feature type="compositionally biased region" description="Basic and acidic residues" evidence="1">
    <location>
        <begin position="594"/>
        <end position="603"/>
    </location>
</feature>
<organism evidence="3">
    <name type="scientific">Thrips palmi</name>
    <name type="common">Melon thrips</name>
    <dbReference type="NCBI Taxonomy" id="161013"/>
    <lineage>
        <taxon>Eukaryota</taxon>
        <taxon>Metazoa</taxon>
        <taxon>Ecdysozoa</taxon>
        <taxon>Arthropoda</taxon>
        <taxon>Hexapoda</taxon>
        <taxon>Insecta</taxon>
        <taxon>Pterygota</taxon>
        <taxon>Neoptera</taxon>
        <taxon>Paraneoptera</taxon>
        <taxon>Thysanoptera</taxon>
        <taxon>Terebrantia</taxon>
        <taxon>Thripoidea</taxon>
        <taxon>Thripidae</taxon>
        <taxon>Thrips</taxon>
    </lineage>
</organism>
<feature type="compositionally biased region" description="Low complexity" evidence="1">
    <location>
        <begin position="976"/>
        <end position="1001"/>
    </location>
</feature>
<dbReference type="GeneID" id="117647940"/>
<feature type="region of interest" description="Disordered" evidence="1">
    <location>
        <begin position="584"/>
        <end position="603"/>
    </location>
</feature>